<dbReference type="SMART" id="SM00487">
    <property type="entry name" value="DEXDc"/>
    <property type="match status" value="1"/>
</dbReference>
<dbReference type="InterPro" id="IPR050742">
    <property type="entry name" value="Helicase_Restrict-Modif_Enz"/>
</dbReference>
<dbReference type="Gene3D" id="1.10.30.50">
    <property type="match status" value="1"/>
</dbReference>
<dbReference type="PANTHER" id="PTHR47396:SF1">
    <property type="entry name" value="ATP-DEPENDENT HELICASE IRC3-RELATED"/>
    <property type="match status" value="1"/>
</dbReference>
<feature type="domain" description="Helicase ATP-binding" evidence="1">
    <location>
        <begin position="39"/>
        <end position="226"/>
    </location>
</feature>
<dbReference type="InterPro" id="IPR027417">
    <property type="entry name" value="P-loop_NTPase"/>
</dbReference>
<dbReference type="InterPro" id="IPR006935">
    <property type="entry name" value="Helicase/UvrB_N"/>
</dbReference>
<organism evidence="3 4">
    <name type="scientific">Ectobacillus funiculus</name>
    <dbReference type="NCBI Taxonomy" id="137993"/>
    <lineage>
        <taxon>Bacteria</taxon>
        <taxon>Bacillati</taxon>
        <taxon>Bacillota</taxon>
        <taxon>Bacilli</taxon>
        <taxon>Bacillales</taxon>
        <taxon>Bacillaceae</taxon>
        <taxon>Ectobacillus</taxon>
    </lineage>
</organism>
<dbReference type="PROSITE" id="PS51194">
    <property type="entry name" value="HELICASE_CTER"/>
    <property type="match status" value="1"/>
</dbReference>
<keyword evidence="3" id="KW-0378">Hydrolase</keyword>
<dbReference type="Pfam" id="PF04851">
    <property type="entry name" value="ResIII"/>
    <property type="match status" value="1"/>
</dbReference>
<dbReference type="RefSeq" id="WP_379949553.1">
    <property type="nucleotide sequence ID" value="NZ_JBHMAF010000066.1"/>
</dbReference>
<protein>
    <submittedName>
        <fullName evidence="3">DEAD/DEAH box helicase family protein</fullName>
    </submittedName>
</protein>
<dbReference type="InterPro" id="IPR003615">
    <property type="entry name" value="HNH_nuc"/>
</dbReference>
<dbReference type="CDD" id="cd00085">
    <property type="entry name" value="HNHc"/>
    <property type="match status" value="1"/>
</dbReference>
<comment type="caution">
    <text evidence="3">The sequence shown here is derived from an EMBL/GenBank/DDBJ whole genome shotgun (WGS) entry which is preliminary data.</text>
</comment>
<keyword evidence="4" id="KW-1185">Reference proteome</keyword>
<keyword evidence="3" id="KW-0547">Nucleotide-binding</keyword>
<feature type="domain" description="Helicase C-terminal" evidence="2">
    <location>
        <begin position="290"/>
        <end position="456"/>
    </location>
</feature>
<dbReference type="PANTHER" id="PTHR47396">
    <property type="entry name" value="TYPE I RESTRICTION ENZYME ECOKI R PROTEIN"/>
    <property type="match status" value="1"/>
</dbReference>
<dbReference type="SMART" id="SM00507">
    <property type="entry name" value="HNHc"/>
    <property type="match status" value="1"/>
</dbReference>
<dbReference type="Proteomes" id="UP001589609">
    <property type="component" value="Unassembled WGS sequence"/>
</dbReference>
<dbReference type="InterPro" id="IPR014001">
    <property type="entry name" value="Helicase_ATP-bd"/>
</dbReference>
<name>A0ABV5WF72_9BACI</name>
<dbReference type="Pfam" id="PF00271">
    <property type="entry name" value="Helicase_C"/>
    <property type="match status" value="1"/>
</dbReference>
<evidence type="ECO:0000313" key="4">
    <source>
        <dbReference type="Proteomes" id="UP001589609"/>
    </source>
</evidence>
<keyword evidence="3" id="KW-0067">ATP-binding</keyword>
<dbReference type="SUPFAM" id="SSF52540">
    <property type="entry name" value="P-loop containing nucleoside triphosphate hydrolases"/>
    <property type="match status" value="1"/>
</dbReference>
<accession>A0ABV5WF72</accession>
<reference evidence="3 4" key="1">
    <citation type="submission" date="2024-09" db="EMBL/GenBank/DDBJ databases">
        <authorList>
            <person name="Sun Q."/>
            <person name="Mori K."/>
        </authorList>
    </citation>
    <scope>NUCLEOTIDE SEQUENCE [LARGE SCALE GENOMIC DNA]</scope>
    <source>
        <strain evidence="3 4">JCM 11201</strain>
    </source>
</reference>
<proteinExistence type="predicted"/>
<evidence type="ECO:0000259" key="2">
    <source>
        <dbReference type="PROSITE" id="PS51194"/>
    </source>
</evidence>
<dbReference type="SMART" id="SM00490">
    <property type="entry name" value="HELICc"/>
    <property type="match status" value="1"/>
</dbReference>
<dbReference type="InterPro" id="IPR001650">
    <property type="entry name" value="Helicase_C-like"/>
</dbReference>
<keyword evidence="3" id="KW-0347">Helicase</keyword>
<dbReference type="PROSITE" id="PS51192">
    <property type="entry name" value="HELICASE_ATP_BIND_1"/>
    <property type="match status" value="1"/>
</dbReference>
<gene>
    <name evidence="3" type="ORF">ACFFMS_12475</name>
</gene>
<dbReference type="InterPro" id="IPR029471">
    <property type="entry name" value="HNH_5"/>
</dbReference>
<sequence>MSGYASYEIDEIRERQVGKEKQPFSHQLDAFSALTNTLSIPIRGYKGTMLVLPTGGGKTFTAVNWICRNILSKGIKVLWLAQSSYLLDQAAQTFRNEIHSITGRDTINLRIVSSSNHHSNAGSILVSDDIIICTTQTAIRAYSTEAEDSKGNVRHTPFRQYLDYFSDSEFFVVIDEAHHTPAYGCRNLLISMRENIKNLYVLGLTATPFHTDKRINGWLWSIYNQGICYEADTNVLQMNSILSVPKYIEKQTGIKFEVDDKLYKRLTSKHKDLPEVIIEKLAKDSSRNNYIVSDYVNNKEDYGKTLIFADRWFQCEYIVEKLKSQGIRANAVYSKIENSDTLFADSSGRRSNKENEAIMEDFRQGKYDVIVNVKMLTEGVDVPDVKTVMITRQTTSPILFTQMVGRALRGKKAGGGENKAYANIVLFMDSWKRLLPFVTMGKGGLGGVKPAIQVRNPFDTVSIHLVKIASHDIEYESYANAAYLTFIPVGWYATEYTVAIEENGSEEFVSCTESIGVYNFNHYKFEELIEYLLKEDLAEWADESLEDDALLSIASNYVTKFFDVEQDNLDGNLYKNVIKLIRHIAQNGNKPEFLNFNQRNVYDLDRIAAELIDTPPRECHTYLKNLFNNEGLLWKVLYRDYTYFKKAFDHAINRLLNDGEMELVSPLPEPIPLDPGHTLTDEVRQQVYKRDNYQCLCCGKERRRGVSLEIDHILPIAMGGKNAPSNLQTLCKQCNGLKGVNEIDYRSIISPLSKPKEMILFAAPESDYVENAIARIVNHIYHCRAFCSLNYSERRNGKYYDNWGINLYSGNNPQWIEQHSSKLLEYINQELGWTNVRKIIIND</sequence>
<evidence type="ECO:0000313" key="3">
    <source>
        <dbReference type="EMBL" id="MFB9759256.1"/>
    </source>
</evidence>
<dbReference type="EMBL" id="JBHMAF010000066">
    <property type="protein sequence ID" value="MFB9759256.1"/>
    <property type="molecule type" value="Genomic_DNA"/>
</dbReference>
<dbReference type="Pfam" id="PF14279">
    <property type="entry name" value="HNH_5"/>
    <property type="match status" value="1"/>
</dbReference>
<dbReference type="Gene3D" id="3.40.50.300">
    <property type="entry name" value="P-loop containing nucleotide triphosphate hydrolases"/>
    <property type="match status" value="2"/>
</dbReference>
<dbReference type="GO" id="GO:0004386">
    <property type="term" value="F:helicase activity"/>
    <property type="evidence" value="ECO:0007669"/>
    <property type="project" value="UniProtKB-KW"/>
</dbReference>
<evidence type="ECO:0000259" key="1">
    <source>
        <dbReference type="PROSITE" id="PS51192"/>
    </source>
</evidence>